<sequence length="151" mass="17378">MSEVLISVENRVRLEEEFIQIKKNISDLIYRIFELNEAEINFQLPYETAFEDIEFGGNSNLRTELHQDVQQDRFTVLILNMIGHQWHKQIEAGEPVPAWAYQDGVIPINKGTNKQALGDRVRERIGAEFPNHTVAIIAAEFEEIVGISLEK</sequence>
<evidence type="ECO:0000313" key="1">
    <source>
        <dbReference type="EMBL" id="PSB14276.1"/>
    </source>
</evidence>
<evidence type="ECO:0000313" key="2">
    <source>
        <dbReference type="Proteomes" id="UP000238634"/>
    </source>
</evidence>
<name>A0A2T1D1C1_9CYAN</name>
<protein>
    <submittedName>
        <fullName evidence="1">Uncharacterized protein</fullName>
    </submittedName>
</protein>
<accession>A0A2T1D1C1</accession>
<reference evidence="1 2" key="1">
    <citation type="submission" date="2018-02" db="EMBL/GenBank/DDBJ databases">
        <authorList>
            <person name="Cohen D.B."/>
            <person name="Kent A.D."/>
        </authorList>
    </citation>
    <scope>NUCLEOTIDE SEQUENCE [LARGE SCALE GENOMIC DNA]</scope>
    <source>
        <strain evidence="1 2">ULC007</strain>
    </source>
</reference>
<comment type="caution">
    <text evidence="1">The sequence shown here is derived from an EMBL/GenBank/DDBJ whole genome shotgun (WGS) entry which is preliminary data.</text>
</comment>
<reference evidence="1 2" key="2">
    <citation type="submission" date="2018-03" db="EMBL/GenBank/DDBJ databases">
        <title>The ancient ancestry and fast evolution of plastids.</title>
        <authorList>
            <person name="Moore K.R."/>
            <person name="Magnabosco C."/>
            <person name="Momper L."/>
            <person name="Gold D.A."/>
            <person name="Bosak T."/>
            <person name="Fournier G.P."/>
        </authorList>
    </citation>
    <scope>NUCLEOTIDE SEQUENCE [LARGE SCALE GENOMIC DNA]</scope>
    <source>
        <strain evidence="1 2">ULC007</strain>
    </source>
</reference>
<gene>
    <name evidence="1" type="ORF">C7B65_26640</name>
</gene>
<dbReference type="AlphaFoldDB" id="A0A2T1D1C1"/>
<dbReference type="EMBL" id="PVWG01000096">
    <property type="protein sequence ID" value="PSB14276.1"/>
    <property type="molecule type" value="Genomic_DNA"/>
</dbReference>
<dbReference type="Proteomes" id="UP000238634">
    <property type="component" value="Unassembled WGS sequence"/>
</dbReference>
<keyword evidence="2" id="KW-1185">Reference proteome</keyword>
<organism evidence="1 2">
    <name type="scientific">Phormidesmis priestleyi ULC007</name>
    <dbReference type="NCBI Taxonomy" id="1920490"/>
    <lineage>
        <taxon>Bacteria</taxon>
        <taxon>Bacillati</taxon>
        <taxon>Cyanobacteriota</taxon>
        <taxon>Cyanophyceae</taxon>
        <taxon>Leptolyngbyales</taxon>
        <taxon>Leptolyngbyaceae</taxon>
        <taxon>Phormidesmis</taxon>
    </lineage>
</organism>
<proteinExistence type="predicted"/>